<evidence type="ECO:0000259" key="1">
    <source>
        <dbReference type="Pfam" id="PF19834"/>
    </source>
</evidence>
<proteinExistence type="predicted"/>
<dbReference type="Pfam" id="PF19834">
    <property type="entry name" value="DUF6314"/>
    <property type="match status" value="1"/>
</dbReference>
<keyword evidence="3" id="KW-1185">Reference proteome</keyword>
<feature type="domain" description="DUF6314" evidence="1">
    <location>
        <begin position="7"/>
        <end position="132"/>
    </location>
</feature>
<dbReference type="InterPro" id="IPR045632">
    <property type="entry name" value="DUF6314"/>
</dbReference>
<sequence length="134" mass="15640">MIKLCDFEGAWVLRRQIRHSDGRVARLQGRAVFTPRTGGLHYRESGDLILPEGTRFHAERCYLWHADGAGIAVSFEDGRAFHHVDPARPEAQHWCDPDTYHVTYGFDHWPQWQTVWRVHGPRKDYVMESHYAGE</sequence>
<dbReference type="Proteomes" id="UP001557465">
    <property type="component" value="Unassembled WGS sequence"/>
</dbReference>
<evidence type="ECO:0000313" key="3">
    <source>
        <dbReference type="Proteomes" id="UP001557465"/>
    </source>
</evidence>
<protein>
    <submittedName>
        <fullName evidence="2">DUF6314 family protein</fullName>
    </submittedName>
</protein>
<dbReference type="EMBL" id="JBFRYC010000001">
    <property type="protein sequence ID" value="MEX1660581.1"/>
    <property type="molecule type" value="Genomic_DNA"/>
</dbReference>
<comment type="caution">
    <text evidence="2">The sequence shown here is derived from an EMBL/GenBank/DDBJ whole genome shotgun (WGS) entry which is preliminary data.</text>
</comment>
<reference evidence="2 3" key="1">
    <citation type="journal article" date="2011" name="Int. J. Syst. Evol. Microbiol.">
        <title>Zhongshania antarctica gen. nov., sp. nov. and Zhongshania guokunii sp. nov., gammaproteobacteria respectively isolated from coastal attached (fast) ice and surface seawater of the Antarctic.</title>
        <authorList>
            <person name="Li H.J."/>
            <person name="Zhang X.Y."/>
            <person name="Chen C.X."/>
            <person name="Zhang Y.J."/>
            <person name="Gao Z.M."/>
            <person name="Yu Y."/>
            <person name="Chen X.L."/>
            <person name="Chen B."/>
            <person name="Zhang Y.Z."/>
        </authorList>
    </citation>
    <scope>NUCLEOTIDE SEQUENCE [LARGE SCALE GENOMIC DNA]</scope>
    <source>
        <strain evidence="2 3">15-R06ZXC-3</strain>
    </source>
</reference>
<organism evidence="2 3">
    <name type="scientific">Thioclava arctica</name>
    <dbReference type="NCBI Taxonomy" id="3238301"/>
    <lineage>
        <taxon>Bacteria</taxon>
        <taxon>Pseudomonadati</taxon>
        <taxon>Pseudomonadota</taxon>
        <taxon>Alphaproteobacteria</taxon>
        <taxon>Rhodobacterales</taxon>
        <taxon>Paracoccaceae</taxon>
        <taxon>Thioclava</taxon>
    </lineage>
</organism>
<gene>
    <name evidence="2" type="ORF">AB4874_02810</name>
</gene>
<dbReference type="RefSeq" id="WP_368390842.1">
    <property type="nucleotide sequence ID" value="NZ_JBFRYC010000001.1"/>
</dbReference>
<name>A0ABV3TG61_9RHOB</name>
<accession>A0ABV3TG61</accession>
<evidence type="ECO:0000313" key="2">
    <source>
        <dbReference type="EMBL" id="MEX1660581.1"/>
    </source>
</evidence>